<keyword evidence="3" id="KW-1185">Reference proteome</keyword>
<comment type="caution">
    <text evidence="2">The sequence shown here is derived from an EMBL/GenBank/DDBJ whole genome shotgun (WGS) entry which is preliminary data.</text>
</comment>
<dbReference type="EMBL" id="BMHQ01000002">
    <property type="protein sequence ID" value="GGE06427.1"/>
    <property type="molecule type" value="Genomic_DNA"/>
</dbReference>
<gene>
    <name evidence="2" type="ORF">GCM10011571_04460</name>
</gene>
<dbReference type="InterPro" id="IPR005363">
    <property type="entry name" value="UPF0167"/>
</dbReference>
<reference evidence="2" key="2">
    <citation type="submission" date="2020-09" db="EMBL/GenBank/DDBJ databases">
        <authorList>
            <person name="Sun Q."/>
            <person name="Zhou Y."/>
        </authorList>
    </citation>
    <scope>NUCLEOTIDE SEQUENCE</scope>
    <source>
        <strain evidence="2">CGMCC 1.15179</strain>
    </source>
</reference>
<accession>A0A8J2VBJ7</accession>
<evidence type="ECO:0000256" key="1">
    <source>
        <dbReference type="ARBA" id="ARBA00008525"/>
    </source>
</evidence>
<sequence length="55" mass="6068">MRTPYVYNGPFYALENVEVICPWCIKNGAAAKKFDGSFQDAGSCEVVADKSFLES</sequence>
<dbReference type="Proteomes" id="UP000625210">
    <property type="component" value="Unassembled WGS sequence"/>
</dbReference>
<comment type="similarity">
    <text evidence="1">Belongs to the UPF0167 family.</text>
</comment>
<reference evidence="2" key="1">
    <citation type="journal article" date="2014" name="Int. J. Syst. Evol. Microbiol.">
        <title>Complete genome sequence of Corynebacterium casei LMG S-19264T (=DSM 44701T), isolated from a smear-ripened cheese.</title>
        <authorList>
            <consortium name="US DOE Joint Genome Institute (JGI-PGF)"/>
            <person name="Walter F."/>
            <person name="Albersmeier A."/>
            <person name="Kalinowski J."/>
            <person name="Ruckert C."/>
        </authorList>
    </citation>
    <scope>NUCLEOTIDE SEQUENCE</scope>
    <source>
        <strain evidence="2">CGMCC 1.15179</strain>
    </source>
</reference>
<organism evidence="2 3">
    <name type="scientific">Marinithermofilum abyssi</name>
    <dbReference type="NCBI Taxonomy" id="1571185"/>
    <lineage>
        <taxon>Bacteria</taxon>
        <taxon>Bacillati</taxon>
        <taxon>Bacillota</taxon>
        <taxon>Bacilli</taxon>
        <taxon>Bacillales</taxon>
        <taxon>Thermoactinomycetaceae</taxon>
        <taxon>Marinithermofilum</taxon>
    </lineage>
</organism>
<name>A0A8J2VBJ7_9BACL</name>
<dbReference type="Pfam" id="PF03691">
    <property type="entry name" value="UPF0167"/>
    <property type="match status" value="1"/>
</dbReference>
<proteinExistence type="inferred from homology"/>
<dbReference type="AlphaFoldDB" id="A0A8J2VBJ7"/>
<evidence type="ECO:0000313" key="2">
    <source>
        <dbReference type="EMBL" id="GGE06427.1"/>
    </source>
</evidence>
<protein>
    <submittedName>
        <fullName evidence="2">Uncharacterized protein</fullName>
    </submittedName>
</protein>
<evidence type="ECO:0000313" key="3">
    <source>
        <dbReference type="Proteomes" id="UP000625210"/>
    </source>
</evidence>